<name>A0A1L0CYD7_9ASCO</name>
<evidence type="ECO:0000259" key="6">
    <source>
        <dbReference type="PROSITE" id="PS51714"/>
    </source>
</evidence>
<feature type="compositionally biased region" description="Acidic residues" evidence="5">
    <location>
        <begin position="405"/>
        <end position="415"/>
    </location>
</feature>
<dbReference type="Pfam" id="PF22298">
    <property type="entry name" value="Tsr1_G-like"/>
    <property type="match status" value="1"/>
</dbReference>
<reference evidence="8" key="1">
    <citation type="submission" date="2016-11" db="EMBL/GenBank/DDBJ databases">
        <authorList>
            <person name="Guldener U."/>
        </authorList>
    </citation>
    <scope>NUCLEOTIDE SEQUENCE [LARGE SCALE GENOMIC DNA]</scope>
</reference>
<dbReference type="GO" id="GO:0034511">
    <property type="term" value="F:U3 snoRNA binding"/>
    <property type="evidence" value="ECO:0007669"/>
    <property type="project" value="TreeGrafter"/>
</dbReference>
<dbReference type="Pfam" id="PF04950">
    <property type="entry name" value="RIBIOP_C"/>
    <property type="match status" value="1"/>
</dbReference>
<dbReference type="GO" id="GO:0003924">
    <property type="term" value="F:GTPase activity"/>
    <property type="evidence" value="ECO:0007669"/>
    <property type="project" value="TreeGrafter"/>
</dbReference>
<dbReference type="SMART" id="SM00785">
    <property type="entry name" value="AARP2CN"/>
    <property type="match status" value="1"/>
</dbReference>
<keyword evidence="2" id="KW-0690">Ribosome biogenesis</keyword>
<feature type="compositionally biased region" description="Basic residues" evidence="5">
    <location>
        <begin position="1"/>
        <end position="33"/>
    </location>
</feature>
<evidence type="ECO:0000256" key="2">
    <source>
        <dbReference type="ARBA" id="ARBA00022517"/>
    </source>
</evidence>
<evidence type="ECO:0000313" key="7">
    <source>
        <dbReference type="EMBL" id="SGZ39919.1"/>
    </source>
</evidence>
<dbReference type="GO" id="GO:0030688">
    <property type="term" value="C:preribosome, small subunit precursor"/>
    <property type="evidence" value="ECO:0007669"/>
    <property type="project" value="EnsemblFungi"/>
</dbReference>
<dbReference type="OrthoDB" id="119302at2759"/>
<dbReference type="GO" id="GO:0005730">
    <property type="term" value="C:nucleolus"/>
    <property type="evidence" value="ECO:0007669"/>
    <property type="project" value="UniProtKB-SubCell"/>
</dbReference>
<dbReference type="VEuPathDB" id="FungiDB:HGUI_02119"/>
<evidence type="ECO:0000256" key="1">
    <source>
        <dbReference type="ARBA" id="ARBA00004604"/>
    </source>
</evidence>
<dbReference type="SMART" id="SM01362">
    <property type="entry name" value="DUF663"/>
    <property type="match status" value="1"/>
</dbReference>
<dbReference type="AlphaFoldDB" id="A0A1L0CYD7"/>
<keyword evidence="8" id="KW-1185">Reference proteome</keyword>
<sequence length="793" mass="91675">MAGSHSHRSSFKSSHKSFKSKHSSKSALKKINKGKVETSTSHNNNNKPMLNKQQRKNQAKQQREKKILSTTLKKKLFEGSNGVNKIVTIIPLTTDINPADILNQILLNGIGADFDMSNVNLAMPSVNTIKIDKFKKKIKFIIPNMHNILDVLDVCKVSDVIVFGLSSMQEVDPSYGEQILRSIELQGISNYVGVISNLSAINMKEKFQLDIKQSLESYFKHFFPNEKQLYNLEKSNESTNCLRSICEKLPNKISWRDSRGYLVVDDLSNMQLDPSSNQLILQGHCRGSGFNADGLIHIPGHGDFQINKLEVLDAHQHRDVKEMFAYSEARENLNEFNEDVDDDLDIEENNENKFEYDNLTTARFDDGGFLPNTDGMDSNKPEVRVPKGTSSYQARWYLDDVIDEDEESASEFEDEKENKDDMIDDEDDLYNNNHDDKDYNYVEHDDDEEFVDFSDDEEERQLLEYRNLEKEDREFPDEVELHPLEKAREVLHKYRGLKNLYNCSWDVDEFDDECPDEWFNILRIQNFKNTRKKIIKDFSKSASVKEGDYFRIYIDLGDRDSNAFMQKLQTSDATIISIFALLPHEHKQTVANFSIQRWEEYEDPIPSNESMIVQYGMRRYEIHPLFSGASVTPNNVHKYDRFLHHDSLSVATCIAPVDFTQAPAIFFKFDKEKFKSGNTDVTNIEFLGHGSFISSDHTRVLAKRIVLTGSPFKFHKNVITVRYMFFNSEDVEWFKSIPLFTNSGRSGFIKESLGTHGYFKATFDTKLSAQDVIGMSLYKRMWPELSKQWSHLD</sequence>
<dbReference type="GO" id="GO:0005737">
    <property type="term" value="C:cytoplasm"/>
    <property type="evidence" value="ECO:0007669"/>
    <property type="project" value="EnsemblFungi"/>
</dbReference>
<dbReference type="PANTHER" id="PTHR12858:SF1">
    <property type="entry name" value="PRE-RRNA-PROCESSING PROTEIN TSR1 HOMOLOG"/>
    <property type="match status" value="1"/>
</dbReference>
<feature type="region of interest" description="Disordered" evidence="5">
    <location>
        <begin position="405"/>
        <end position="431"/>
    </location>
</feature>
<protein>
    <submittedName>
        <fullName evidence="7">Related to Ribosome biogenesis protein TSR1</fullName>
    </submittedName>
</protein>
<evidence type="ECO:0000256" key="3">
    <source>
        <dbReference type="ARBA" id="ARBA00023242"/>
    </source>
</evidence>
<dbReference type="InterPro" id="IPR007034">
    <property type="entry name" value="BMS1_TSR1_C"/>
</dbReference>
<accession>A0A1L0CYD7</accession>
<feature type="domain" description="Bms1-type G" evidence="6">
    <location>
        <begin position="83"/>
        <end position="251"/>
    </location>
</feature>
<comment type="similarity">
    <text evidence="4">Belongs to the TRAFAC class translation factor GTPase superfamily. Bms1-like GTPase family. TSR1 subfamily.</text>
</comment>
<dbReference type="InterPro" id="IPR030387">
    <property type="entry name" value="G_Bms1/Tsr1_dom"/>
</dbReference>
<dbReference type="PROSITE" id="PS51714">
    <property type="entry name" value="G_BMS1"/>
    <property type="match status" value="1"/>
</dbReference>
<feature type="region of interest" description="Disordered" evidence="5">
    <location>
        <begin position="1"/>
        <end position="65"/>
    </location>
</feature>
<gene>
    <name evidence="7" type="ORF">HGUI_02119</name>
</gene>
<dbReference type="InterPro" id="IPR012948">
    <property type="entry name" value="AARP2CN"/>
</dbReference>
<dbReference type="GO" id="GO:0043021">
    <property type="term" value="F:ribonucleoprotein complex binding"/>
    <property type="evidence" value="ECO:0007669"/>
    <property type="project" value="EnsemblFungi"/>
</dbReference>
<evidence type="ECO:0000313" key="8">
    <source>
        <dbReference type="Proteomes" id="UP000183365"/>
    </source>
</evidence>
<comment type="subcellular location">
    <subcellularLocation>
        <location evidence="1">Nucleus</location>
        <location evidence="1">Nucleolus</location>
    </subcellularLocation>
</comment>
<dbReference type="EMBL" id="FQNF01000034">
    <property type="protein sequence ID" value="SGZ39919.1"/>
    <property type="molecule type" value="Genomic_DNA"/>
</dbReference>
<dbReference type="InterPro" id="IPR039761">
    <property type="entry name" value="Bms1/Tsr1"/>
</dbReference>
<dbReference type="Pfam" id="PF08142">
    <property type="entry name" value="AARP2CN"/>
    <property type="match status" value="1"/>
</dbReference>
<dbReference type="GO" id="GO:0000461">
    <property type="term" value="P:endonucleolytic cleavage to generate mature 3'-end of SSU-rRNA from (SSU-rRNA, 5.8S rRNA, LSU-rRNA)"/>
    <property type="evidence" value="ECO:0007669"/>
    <property type="project" value="EnsemblFungi"/>
</dbReference>
<evidence type="ECO:0000256" key="4">
    <source>
        <dbReference type="ARBA" id="ARBA00038288"/>
    </source>
</evidence>
<evidence type="ECO:0000256" key="5">
    <source>
        <dbReference type="SAM" id="MobiDB-lite"/>
    </source>
</evidence>
<dbReference type="GO" id="GO:0005525">
    <property type="term" value="F:GTP binding"/>
    <property type="evidence" value="ECO:0007669"/>
    <property type="project" value="TreeGrafter"/>
</dbReference>
<proteinExistence type="inferred from homology"/>
<organism evidence="7 8">
    <name type="scientific">Hanseniaspora guilliermondii</name>
    <dbReference type="NCBI Taxonomy" id="56406"/>
    <lineage>
        <taxon>Eukaryota</taxon>
        <taxon>Fungi</taxon>
        <taxon>Dikarya</taxon>
        <taxon>Ascomycota</taxon>
        <taxon>Saccharomycotina</taxon>
        <taxon>Saccharomycetes</taxon>
        <taxon>Saccharomycodales</taxon>
        <taxon>Saccharomycodaceae</taxon>
        <taxon>Hanseniaspora</taxon>
    </lineage>
</organism>
<dbReference type="Proteomes" id="UP000183365">
    <property type="component" value="Unassembled WGS sequence"/>
</dbReference>
<dbReference type="PANTHER" id="PTHR12858">
    <property type="entry name" value="RIBOSOME BIOGENESIS PROTEIN"/>
    <property type="match status" value="1"/>
</dbReference>
<keyword evidence="3" id="KW-0539">Nucleus</keyword>
<feature type="compositionally biased region" description="Polar residues" evidence="5">
    <location>
        <begin position="37"/>
        <end position="48"/>
    </location>
</feature>